<feature type="transmembrane region" description="Helical" evidence="1">
    <location>
        <begin position="54"/>
        <end position="73"/>
    </location>
</feature>
<keyword evidence="1" id="KW-0812">Transmembrane</keyword>
<name>A0ABT1MFK0_9BACT</name>
<proteinExistence type="predicted"/>
<feature type="transmembrane region" description="Helical" evidence="1">
    <location>
        <begin position="6"/>
        <end position="23"/>
    </location>
</feature>
<feature type="transmembrane region" description="Helical" evidence="1">
    <location>
        <begin position="85"/>
        <end position="105"/>
    </location>
</feature>
<evidence type="ECO:0000256" key="1">
    <source>
        <dbReference type="SAM" id="Phobius"/>
    </source>
</evidence>
<reference evidence="2 3" key="1">
    <citation type="submission" date="2022-07" db="EMBL/GenBank/DDBJ databases">
        <title>Fecal culturing of patients with breast cancer.</title>
        <authorList>
            <person name="Teng N.M.Y."/>
            <person name="Kiu R."/>
            <person name="Evans R."/>
            <person name="Baker D.J."/>
            <person name="Zenner C."/>
            <person name="Robinson S.D."/>
            <person name="Hall L.J."/>
        </authorList>
    </citation>
    <scope>NUCLEOTIDE SEQUENCE [LARGE SCALE GENOMIC DNA]</scope>
    <source>
        <strain evidence="2 3">LH1063</strain>
    </source>
</reference>
<organism evidence="2 3">
    <name type="scientific">Coprobacter tertius</name>
    <dbReference type="NCBI Taxonomy" id="2944915"/>
    <lineage>
        <taxon>Bacteria</taxon>
        <taxon>Pseudomonadati</taxon>
        <taxon>Bacteroidota</taxon>
        <taxon>Bacteroidia</taxon>
        <taxon>Bacteroidales</taxon>
        <taxon>Barnesiellaceae</taxon>
        <taxon>Coprobacter</taxon>
    </lineage>
</organism>
<protein>
    <submittedName>
        <fullName evidence="2">Uncharacterized protein</fullName>
    </submittedName>
</protein>
<evidence type="ECO:0000313" key="2">
    <source>
        <dbReference type="EMBL" id="MCP9611129.1"/>
    </source>
</evidence>
<dbReference type="EMBL" id="JANDHW010000002">
    <property type="protein sequence ID" value="MCP9611129.1"/>
    <property type="molecule type" value="Genomic_DNA"/>
</dbReference>
<evidence type="ECO:0000313" key="3">
    <source>
        <dbReference type="Proteomes" id="UP001205603"/>
    </source>
</evidence>
<dbReference type="Proteomes" id="UP001205603">
    <property type="component" value="Unassembled WGS sequence"/>
</dbReference>
<dbReference type="RefSeq" id="WP_255025789.1">
    <property type="nucleotide sequence ID" value="NZ_JANDHW010000002.1"/>
</dbReference>
<keyword evidence="3" id="KW-1185">Reference proteome</keyword>
<feature type="transmembrane region" description="Helical" evidence="1">
    <location>
        <begin position="30"/>
        <end position="48"/>
    </location>
</feature>
<comment type="caution">
    <text evidence="2">The sequence shown here is derived from an EMBL/GenBank/DDBJ whole genome shotgun (WGS) entry which is preliminary data.</text>
</comment>
<accession>A0ABT1MFK0</accession>
<sequence length="106" mass="11779">MSLFVFSAILGIIIAIIDVVPMIMKKMPCYSIIAAFFHYFFVTIVIVNTDIPGLPWWLKGGVIGLALMLPMLIHVGHDDKRPIPVITANAIILGTVVSVATHYYYF</sequence>
<gene>
    <name evidence="2" type="ORF">NMU02_03355</name>
</gene>
<keyword evidence="1" id="KW-0472">Membrane</keyword>
<keyword evidence="1" id="KW-1133">Transmembrane helix</keyword>